<dbReference type="Gene3D" id="3.40.980.10">
    <property type="entry name" value="MoaB/Mog-like domain"/>
    <property type="match status" value="1"/>
</dbReference>
<sequence>MQVALLTVGDELLSGDTENTNATWLARQLSGRGVAVKRIAVVPDEVSVIAEHVSKYSTAFDATLVTGGLGRTPDDVTMDGVARAFDRSLQPNELARADIEQTVAALAERRPNLSFDIEIETEAAIPENARPLINDAGLSPGCVLETVYVLPGIPEEMRSMFTSVADEFAGEVQTRVLYTNDPESNLVGTLTDARDRFDVGVGCYPNRDAGHNRLKLSGTDKSALETAESWLRDRVTVVEE</sequence>
<dbReference type="GeneID" id="76200032"/>
<dbReference type="Pfam" id="PF00994">
    <property type="entry name" value="MoCF_biosynth"/>
    <property type="match status" value="1"/>
</dbReference>
<name>A0ABD5YR70_9EURY</name>
<dbReference type="PANTHER" id="PTHR13939:SF0">
    <property type="entry name" value="NMN AMIDOHYDROLASE-LIKE PROTEIN YFAY"/>
    <property type="match status" value="1"/>
</dbReference>
<evidence type="ECO:0000313" key="2">
    <source>
        <dbReference type="EMBL" id="MFC7190427.1"/>
    </source>
</evidence>
<evidence type="ECO:0000259" key="1">
    <source>
        <dbReference type="SMART" id="SM00852"/>
    </source>
</evidence>
<dbReference type="CDD" id="cd00885">
    <property type="entry name" value="cinA"/>
    <property type="match status" value="1"/>
</dbReference>
<feature type="domain" description="MoaB/Mog" evidence="1">
    <location>
        <begin position="4"/>
        <end position="172"/>
    </location>
</feature>
<protein>
    <submittedName>
        <fullName evidence="2">Competence/damage-inducible protein A</fullName>
    </submittedName>
</protein>
<proteinExistence type="predicted"/>
<dbReference type="InterPro" id="IPR001453">
    <property type="entry name" value="MoaB/Mog_dom"/>
</dbReference>
<dbReference type="Pfam" id="PF24102">
    <property type="entry name" value="FLAD1_M"/>
    <property type="match status" value="1"/>
</dbReference>
<dbReference type="EMBL" id="JBHTAX010000001">
    <property type="protein sequence ID" value="MFC7190427.1"/>
    <property type="molecule type" value="Genomic_DNA"/>
</dbReference>
<dbReference type="SMART" id="SM00852">
    <property type="entry name" value="MoCF_biosynth"/>
    <property type="match status" value="1"/>
</dbReference>
<dbReference type="PANTHER" id="PTHR13939">
    <property type="entry name" value="NICOTINAMIDE-NUCLEOTIDE AMIDOHYDROLASE PNCC"/>
    <property type="match status" value="1"/>
</dbReference>
<accession>A0ABD5YR70</accession>
<dbReference type="SUPFAM" id="SSF53218">
    <property type="entry name" value="Molybdenum cofactor biosynthesis proteins"/>
    <property type="match status" value="1"/>
</dbReference>
<dbReference type="InterPro" id="IPR056596">
    <property type="entry name" value="FLAD1_M"/>
</dbReference>
<dbReference type="InterPro" id="IPR036425">
    <property type="entry name" value="MoaB/Mog-like_dom_sf"/>
</dbReference>
<comment type="caution">
    <text evidence="2">The sequence shown here is derived from an EMBL/GenBank/DDBJ whole genome shotgun (WGS) entry which is preliminary data.</text>
</comment>
<dbReference type="Proteomes" id="UP001596417">
    <property type="component" value="Unassembled WGS sequence"/>
</dbReference>
<reference evidence="2 3" key="1">
    <citation type="journal article" date="2019" name="Int. J. Syst. Evol. Microbiol.">
        <title>The Global Catalogue of Microorganisms (GCM) 10K type strain sequencing project: providing services to taxonomists for standard genome sequencing and annotation.</title>
        <authorList>
            <consortium name="The Broad Institute Genomics Platform"/>
            <consortium name="The Broad Institute Genome Sequencing Center for Infectious Disease"/>
            <person name="Wu L."/>
            <person name="Ma J."/>
        </authorList>
    </citation>
    <scope>NUCLEOTIDE SEQUENCE [LARGE SCALE GENOMIC DNA]</scope>
    <source>
        <strain evidence="2 3">RDMS1</strain>
    </source>
</reference>
<dbReference type="AlphaFoldDB" id="A0ABD5YR70"/>
<gene>
    <name evidence="2" type="ORF">ACFQL7_11565</name>
</gene>
<organism evidence="2 3">
    <name type="scientific">Halocatena marina</name>
    <dbReference type="NCBI Taxonomy" id="2934937"/>
    <lineage>
        <taxon>Archaea</taxon>
        <taxon>Methanobacteriati</taxon>
        <taxon>Methanobacteriota</taxon>
        <taxon>Stenosarchaea group</taxon>
        <taxon>Halobacteria</taxon>
        <taxon>Halobacteriales</taxon>
        <taxon>Natronomonadaceae</taxon>
        <taxon>Halocatena</taxon>
    </lineage>
</organism>
<dbReference type="InterPro" id="IPR050101">
    <property type="entry name" value="CinA"/>
</dbReference>
<evidence type="ECO:0000313" key="3">
    <source>
        <dbReference type="Proteomes" id="UP001596417"/>
    </source>
</evidence>
<keyword evidence="3" id="KW-1185">Reference proteome</keyword>
<dbReference type="RefSeq" id="WP_248907252.1">
    <property type="nucleotide sequence ID" value="NZ_CP109979.1"/>
</dbReference>